<evidence type="ECO:0000313" key="2">
    <source>
        <dbReference type="EMBL" id="GAA3180884.1"/>
    </source>
</evidence>
<dbReference type="RefSeq" id="WP_344690704.1">
    <property type="nucleotide sequence ID" value="NZ_BAAAVV010000013.1"/>
</dbReference>
<feature type="transmembrane region" description="Helical" evidence="1">
    <location>
        <begin position="71"/>
        <end position="88"/>
    </location>
</feature>
<feature type="transmembrane region" description="Helical" evidence="1">
    <location>
        <begin position="21"/>
        <end position="42"/>
    </location>
</feature>
<gene>
    <name evidence="2" type="ORF">GCM10010531_38810</name>
</gene>
<evidence type="ECO:0000256" key="1">
    <source>
        <dbReference type="SAM" id="Phobius"/>
    </source>
</evidence>
<evidence type="ECO:0000313" key="3">
    <source>
        <dbReference type="Proteomes" id="UP001499924"/>
    </source>
</evidence>
<feature type="transmembrane region" description="Helical" evidence="1">
    <location>
        <begin position="143"/>
        <end position="161"/>
    </location>
</feature>
<feature type="transmembrane region" description="Helical" evidence="1">
    <location>
        <begin position="213"/>
        <end position="230"/>
    </location>
</feature>
<feature type="transmembrane region" description="Helical" evidence="1">
    <location>
        <begin position="95"/>
        <end position="114"/>
    </location>
</feature>
<organism evidence="2 3">
    <name type="scientific">Blastococcus jejuensis</name>
    <dbReference type="NCBI Taxonomy" id="351224"/>
    <lineage>
        <taxon>Bacteria</taxon>
        <taxon>Bacillati</taxon>
        <taxon>Actinomycetota</taxon>
        <taxon>Actinomycetes</taxon>
        <taxon>Geodermatophilales</taxon>
        <taxon>Geodermatophilaceae</taxon>
        <taxon>Blastococcus</taxon>
    </lineage>
</organism>
<feature type="transmembrane region" description="Helical" evidence="1">
    <location>
        <begin position="173"/>
        <end position="193"/>
    </location>
</feature>
<sequence>MTSSSTRPYRVGDWSEPLRRSSPVALILFLGIVAGLLARHLWSGASGTPAAAEWLATSEWSVERDRGIPELYGYALLTIGIVGLVVLGRRRSRPVLHAWAATFALILLDDQMMVHERGGRILVRLLGSPTEILGVRAQDVGELAVWAVLALLPLLAVVVLHRLSDGPTRRLSAALGVLLGALVLFGIVFDQLHSMFLDGLPVAGPVAGAFEDGGELAVMAVLAAFVIGLLRERVEPAPIKVLEQPDRLDLKV</sequence>
<keyword evidence="1" id="KW-0812">Transmembrane</keyword>
<keyword evidence="1" id="KW-1133">Transmembrane helix</keyword>
<dbReference type="EMBL" id="BAAAVV010000013">
    <property type="protein sequence ID" value="GAA3180884.1"/>
    <property type="molecule type" value="Genomic_DNA"/>
</dbReference>
<reference evidence="3" key="1">
    <citation type="journal article" date="2019" name="Int. J. Syst. Evol. Microbiol.">
        <title>The Global Catalogue of Microorganisms (GCM) 10K type strain sequencing project: providing services to taxonomists for standard genome sequencing and annotation.</title>
        <authorList>
            <consortium name="The Broad Institute Genomics Platform"/>
            <consortium name="The Broad Institute Genome Sequencing Center for Infectious Disease"/>
            <person name="Wu L."/>
            <person name="Ma J."/>
        </authorList>
    </citation>
    <scope>NUCLEOTIDE SEQUENCE [LARGE SCALE GENOMIC DNA]</scope>
    <source>
        <strain evidence="3">JCM 15614</strain>
    </source>
</reference>
<dbReference type="Proteomes" id="UP001499924">
    <property type="component" value="Unassembled WGS sequence"/>
</dbReference>
<accession>A0ABP6PQB6</accession>
<keyword evidence="1" id="KW-0472">Membrane</keyword>
<comment type="caution">
    <text evidence="2">The sequence shown here is derived from an EMBL/GenBank/DDBJ whole genome shotgun (WGS) entry which is preliminary data.</text>
</comment>
<protein>
    <submittedName>
        <fullName evidence="2">Uncharacterized protein</fullName>
    </submittedName>
</protein>
<proteinExistence type="predicted"/>
<name>A0ABP6PQB6_9ACTN</name>
<keyword evidence="3" id="KW-1185">Reference proteome</keyword>